<dbReference type="STRING" id="460384.SAMN05216313_11839"/>
<evidence type="ECO:0008006" key="3">
    <source>
        <dbReference type="Google" id="ProtNLM"/>
    </source>
</evidence>
<dbReference type="EMBL" id="FOIM01000018">
    <property type="protein sequence ID" value="SET88608.1"/>
    <property type="molecule type" value="Genomic_DNA"/>
</dbReference>
<keyword evidence="2" id="KW-1185">Reference proteome</keyword>
<dbReference type="AlphaFoldDB" id="A0A1I0HWH5"/>
<proteinExistence type="predicted"/>
<evidence type="ECO:0000313" key="1">
    <source>
        <dbReference type="EMBL" id="SET88608.1"/>
    </source>
</evidence>
<organism evidence="1 2">
    <name type="scientific">Enterocloster lavalensis</name>
    <dbReference type="NCBI Taxonomy" id="460384"/>
    <lineage>
        <taxon>Bacteria</taxon>
        <taxon>Bacillati</taxon>
        <taxon>Bacillota</taxon>
        <taxon>Clostridia</taxon>
        <taxon>Lachnospirales</taxon>
        <taxon>Lachnospiraceae</taxon>
        <taxon>Enterocloster</taxon>
    </lineage>
</organism>
<reference evidence="2" key="1">
    <citation type="submission" date="2016-10" db="EMBL/GenBank/DDBJ databases">
        <authorList>
            <person name="Varghese N."/>
            <person name="Submissions S."/>
        </authorList>
    </citation>
    <scope>NUCLEOTIDE SEQUENCE [LARGE SCALE GENOMIC DNA]</scope>
    <source>
        <strain evidence="2">NLAE-zl-G277</strain>
    </source>
</reference>
<dbReference type="RefSeq" id="WP_092366086.1">
    <property type="nucleotide sequence ID" value="NZ_DAINWJ010000009.1"/>
</dbReference>
<dbReference type="Proteomes" id="UP000198508">
    <property type="component" value="Unassembled WGS sequence"/>
</dbReference>
<gene>
    <name evidence="1" type="ORF">SAMN05216313_11839</name>
</gene>
<protein>
    <recommendedName>
        <fullName evidence="3">Dihydroorotate dehydrogenase electron transfer subunit iron-sulphur cluster binding domain-containing protein</fullName>
    </recommendedName>
</protein>
<evidence type="ECO:0000313" key="2">
    <source>
        <dbReference type="Proteomes" id="UP000198508"/>
    </source>
</evidence>
<accession>A0A1I0HWH5</accession>
<sequence>MPFKHNNIVETRVLEVRELGGPGKRRWKEILVEYPEISFGPGQFVMIRMDCGPTCWAYPYMLQKRTDQGFAVCAVEHSSLYEAQPGTPLVVWGANGRAVRPGADTVVLSQSATWFLAAPFLEAEPRCRQIVLCDPMDREFLEKNPSVRPVESVEEMARELELTRPGAVAAALNIPVLLKLTAVWDRPQHLPFDVFAATRISCGVGGCKSCYLHSQSIRLGIPVCCSGPYLPYERVDFETDRRCFHTFE</sequence>
<name>A0A1I0HWH5_9FIRM</name>